<comment type="caution">
    <text evidence="1">The sequence shown here is derived from an EMBL/GenBank/DDBJ whole genome shotgun (WGS) entry which is preliminary data.</text>
</comment>
<evidence type="ECO:0000313" key="2">
    <source>
        <dbReference type="Proteomes" id="UP000187455"/>
    </source>
</evidence>
<accession>A0A1R0GRZ8</accession>
<protein>
    <submittedName>
        <fullName evidence="1">Uncharacterized protein</fullName>
    </submittedName>
</protein>
<evidence type="ECO:0000313" key="1">
    <source>
        <dbReference type="EMBL" id="OLY79660.1"/>
    </source>
</evidence>
<gene>
    <name evidence="1" type="ORF">AYI68_g6262</name>
</gene>
<dbReference type="EMBL" id="LSSL01004201">
    <property type="protein sequence ID" value="OLY79660.1"/>
    <property type="molecule type" value="Genomic_DNA"/>
</dbReference>
<name>A0A1R0GRZ8_9FUNG</name>
<dbReference type="Proteomes" id="UP000187455">
    <property type="component" value="Unassembled WGS sequence"/>
</dbReference>
<organism evidence="1 2">
    <name type="scientific">Smittium mucronatum</name>
    <dbReference type="NCBI Taxonomy" id="133383"/>
    <lineage>
        <taxon>Eukaryota</taxon>
        <taxon>Fungi</taxon>
        <taxon>Fungi incertae sedis</taxon>
        <taxon>Zoopagomycota</taxon>
        <taxon>Kickxellomycotina</taxon>
        <taxon>Harpellomycetes</taxon>
        <taxon>Harpellales</taxon>
        <taxon>Legeriomycetaceae</taxon>
        <taxon>Smittium</taxon>
    </lineage>
</organism>
<sequence length="11" mass="1216">MELLERRGGVG</sequence>
<reference evidence="1 2" key="1">
    <citation type="journal article" date="2016" name="Mol. Biol. Evol.">
        <title>Genome-Wide Survey of Gut Fungi (Harpellales) Reveals the First Horizontally Transferred Ubiquitin Gene from a Mosquito Host.</title>
        <authorList>
            <person name="Wang Y."/>
            <person name="White M.M."/>
            <person name="Kvist S."/>
            <person name="Moncalvo J.M."/>
        </authorList>
    </citation>
    <scope>NUCLEOTIDE SEQUENCE [LARGE SCALE GENOMIC DNA]</scope>
    <source>
        <strain evidence="1 2">ALG-7-W6</strain>
    </source>
</reference>
<proteinExistence type="predicted"/>
<keyword evidence="2" id="KW-1185">Reference proteome</keyword>
<feature type="non-terminal residue" evidence="1">
    <location>
        <position position="11"/>
    </location>
</feature>